<reference evidence="3" key="1">
    <citation type="journal article" date="2015" name="Genome Announc.">
        <title>Draft whole-genome sequence of the biocontrol agent Trichoderma harzianum T6776.</title>
        <authorList>
            <person name="Baroncelli R."/>
            <person name="Piaggeschi G."/>
            <person name="Fiorini L."/>
            <person name="Bertolini E."/>
            <person name="Zapparata A."/>
            <person name="Pe M.E."/>
            <person name="Sarrocco S."/>
            <person name="Vannacci G."/>
        </authorList>
    </citation>
    <scope>NUCLEOTIDE SEQUENCE [LARGE SCALE GENOMIC DNA]</scope>
    <source>
        <strain evidence="3">T6776</strain>
    </source>
</reference>
<dbReference type="EMBL" id="JOKZ01000501">
    <property type="protein sequence ID" value="KKO97804.1"/>
    <property type="molecule type" value="Genomic_DNA"/>
</dbReference>
<dbReference type="AlphaFoldDB" id="A0A0F9WZE1"/>
<dbReference type="InterPro" id="IPR052963">
    <property type="entry name" value="Pantetheine_PDE"/>
</dbReference>
<sequence>MAKLYAISDLHLAYPLNASTWNLLQPKPPGSGLILAGDIGESATHLTAAFERAKACFTHVFWVPGNHELYSISSHMAKHPADQLRGEAKYNALVELAQEHGVLTPEDDWMLWPGPDGVDVVIALVFTLYDYSFRPAEVSREKALEWAMEENIYATDEAVLHPDPYSSRDEWCEKLCERWELKFSDYASRYPNSKFVIVNHWPLREDLVYIPKVPRFSLWCGTKRTQDWTEVGRFGADYGGALVVVSGHLHVRRTDVKEGVRYEEVSLGYPRHWEKARDASKGANEMLRQILPGAGIVVEEGQRIWRSQG</sequence>
<proteinExistence type="predicted"/>
<feature type="domain" description="Calcineurin-like phosphoesterase" evidence="1">
    <location>
        <begin position="3"/>
        <end position="251"/>
    </location>
</feature>
<dbReference type="SUPFAM" id="SSF56300">
    <property type="entry name" value="Metallo-dependent phosphatases"/>
    <property type="match status" value="1"/>
</dbReference>
<dbReference type="Pfam" id="PF00149">
    <property type="entry name" value="Metallophos"/>
    <property type="match status" value="1"/>
</dbReference>
<dbReference type="OrthoDB" id="550558at2759"/>
<name>A0A0F9WZE1_TRIHA</name>
<dbReference type="InterPro" id="IPR004843">
    <property type="entry name" value="Calcineurin-like_PHP"/>
</dbReference>
<dbReference type="OMA" id="NHWPLRE"/>
<evidence type="ECO:0000313" key="2">
    <source>
        <dbReference type="EMBL" id="KKO97804.1"/>
    </source>
</evidence>
<dbReference type="Gene3D" id="3.60.21.10">
    <property type="match status" value="1"/>
</dbReference>
<dbReference type="GO" id="GO:0016787">
    <property type="term" value="F:hydrolase activity"/>
    <property type="evidence" value="ECO:0007669"/>
    <property type="project" value="InterPro"/>
</dbReference>
<organism evidence="2 3">
    <name type="scientific">Trichoderma harzianum</name>
    <name type="common">Hypocrea lixii</name>
    <dbReference type="NCBI Taxonomy" id="5544"/>
    <lineage>
        <taxon>Eukaryota</taxon>
        <taxon>Fungi</taxon>
        <taxon>Dikarya</taxon>
        <taxon>Ascomycota</taxon>
        <taxon>Pezizomycotina</taxon>
        <taxon>Sordariomycetes</taxon>
        <taxon>Hypocreomycetidae</taxon>
        <taxon>Hypocreales</taxon>
        <taxon>Hypocreaceae</taxon>
        <taxon>Trichoderma</taxon>
    </lineage>
</organism>
<evidence type="ECO:0000259" key="1">
    <source>
        <dbReference type="Pfam" id="PF00149"/>
    </source>
</evidence>
<protein>
    <recommendedName>
        <fullName evidence="1">Calcineurin-like phosphoesterase domain-containing protein</fullName>
    </recommendedName>
</protein>
<evidence type="ECO:0000313" key="3">
    <source>
        <dbReference type="Proteomes" id="UP000034112"/>
    </source>
</evidence>
<dbReference type="Proteomes" id="UP000034112">
    <property type="component" value="Unassembled WGS sequence"/>
</dbReference>
<accession>A0A0F9WZE1</accession>
<dbReference type="PANTHER" id="PTHR36492:SF2">
    <property type="entry name" value="[ACYL-CARRIER-PROTEIN] PHOSPHODIESTERASE PPTH"/>
    <property type="match status" value="1"/>
</dbReference>
<gene>
    <name evidence="2" type="ORF">THAR02_10087</name>
</gene>
<dbReference type="PANTHER" id="PTHR36492">
    <property type="match status" value="1"/>
</dbReference>
<dbReference type="InterPro" id="IPR029052">
    <property type="entry name" value="Metallo-depent_PP-like"/>
</dbReference>
<comment type="caution">
    <text evidence="2">The sequence shown here is derived from an EMBL/GenBank/DDBJ whole genome shotgun (WGS) entry which is preliminary data.</text>
</comment>